<proteinExistence type="predicted"/>
<dbReference type="InterPro" id="IPR001375">
    <property type="entry name" value="Peptidase_S9_cat"/>
</dbReference>
<dbReference type="Pfam" id="PF00326">
    <property type="entry name" value="Peptidase_S9"/>
    <property type="match status" value="1"/>
</dbReference>
<dbReference type="Proteomes" id="UP001501410">
    <property type="component" value="Unassembled WGS sequence"/>
</dbReference>
<evidence type="ECO:0000313" key="4">
    <source>
        <dbReference type="EMBL" id="GAA4449279.1"/>
    </source>
</evidence>
<accession>A0ABP8MEC7</accession>
<dbReference type="Pfam" id="PF00930">
    <property type="entry name" value="DPPIV_N"/>
    <property type="match status" value="1"/>
</dbReference>
<gene>
    <name evidence="4" type="ORF">GCM10023092_03140</name>
</gene>
<protein>
    <submittedName>
        <fullName evidence="4">S9 family peptidase</fullName>
    </submittedName>
</protein>
<dbReference type="InterPro" id="IPR002469">
    <property type="entry name" value="Peptidase_S9B_N"/>
</dbReference>
<comment type="caution">
    <text evidence="4">The sequence shown here is derived from an EMBL/GenBank/DDBJ whole genome shotgun (WGS) entry which is preliminary data.</text>
</comment>
<dbReference type="Gene3D" id="2.140.10.30">
    <property type="entry name" value="Dipeptidylpeptidase IV, N-terminal domain"/>
    <property type="match status" value="1"/>
</dbReference>
<dbReference type="InterPro" id="IPR029058">
    <property type="entry name" value="AB_hydrolase_fold"/>
</dbReference>
<evidence type="ECO:0000313" key="5">
    <source>
        <dbReference type="Proteomes" id="UP001501410"/>
    </source>
</evidence>
<dbReference type="SUPFAM" id="SSF53474">
    <property type="entry name" value="alpha/beta-Hydrolases"/>
    <property type="match status" value="1"/>
</dbReference>
<sequence length="707" mass="80389">MHKMLRLSVLALSVSAAANAQKKNFTIAEATNGMGTTLAPKGLRQTSWQPETHNLFFVANNAWVRTNADNGKVDTFLRLKTLNQTIYGRDSLKAFPMLSWQGKDRFYLQSGNEVIFLDAGMESLTKKTLQQDAENVFVAPETGNIAYTVGNNLWFNNTPVTDDKEPNIINGKSVHREEFGIDHGIFFSPKGNLLAYYRMDQTMVADYPVIDWSQTPAVNHNIKYPMAGNTSHQVSVWVYNPETKTKVRIKTGDPLDKYLTCVSWSPDERYIFIATLNREQDHLRLSMFDAISGDKVSTLFEESDSKYVQPQHSLQFLPGSNTEFVWWSQRDGFMHLYLFNTKGKLLRQLTKGNWVVNELLAFNKAEKEIVFTASKESPMEKNTYAVNWETGAMRRVDREKGYHNVTASGDGHYVLDVYSNATTPRVSQLLHTNGKWSKELLRADNTLAAYRRPEVQDVTLKAADGTPLYGKLILPVSFDAKKKYPVIVYLYNGPNVQLLHNSFPASGNLWYEYMAQKGYVVFTMDGRGSSNRGLKFEQATFGKLGTVELEDQLQGVNYLKSLPFVDADRMGIHGWSFGGFMTTSMMLRNPDVFKVGVAGGPVMDWKMYEVMYTERYMNTPQENAKGYEDANLLTKTKNLKGKLLLIHGTDDDVVVWQHSVNFIRKCVDNGVPVDYFVYPGHPHNVRGKDRVHLMQKISDYFDLYLKP</sequence>
<dbReference type="RefSeq" id="WP_344821993.1">
    <property type="nucleotide sequence ID" value="NZ_BAABEZ010000001.1"/>
</dbReference>
<dbReference type="PANTHER" id="PTHR11731">
    <property type="entry name" value="PROTEASE FAMILY S9B,C DIPEPTIDYL-PEPTIDASE IV-RELATED"/>
    <property type="match status" value="1"/>
</dbReference>
<evidence type="ECO:0000259" key="3">
    <source>
        <dbReference type="Pfam" id="PF00930"/>
    </source>
</evidence>
<dbReference type="PANTHER" id="PTHR11731:SF193">
    <property type="entry name" value="DIPEPTIDYL PEPTIDASE 9"/>
    <property type="match status" value="1"/>
</dbReference>
<evidence type="ECO:0000259" key="2">
    <source>
        <dbReference type="Pfam" id="PF00326"/>
    </source>
</evidence>
<dbReference type="Gene3D" id="3.40.50.1820">
    <property type="entry name" value="alpha/beta hydrolase"/>
    <property type="match status" value="1"/>
</dbReference>
<dbReference type="InterPro" id="IPR050278">
    <property type="entry name" value="Serine_Prot_S9B/DPPIV"/>
</dbReference>
<name>A0ABP8MEC7_9BACT</name>
<dbReference type="SUPFAM" id="SSF82171">
    <property type="entry name" value="DPP6 N-terminal domain-like"/>
    <property type="match status" value="1"/>
</dbReference>
<feature type="signal peptide" evidence="1">
    <location>
        <begin position="1"/>
        <end position="20"/>
    </location>
</feature>
<keyword evidence="1" id="KW-0732">Signal</keyword>
<feature type="chain" id="PRO_5046222886" evidence="1">
    <location>
        <begin position="21"/>
        <end position="707"/>
    </location>
</feature>
<keyword evidence="5" id="KW-1185">Reference proteome</keyword>
<feature type="domain" description="Peptidase S9 prolyl oligopeptidase catalytic" evidence="2">
    <location>
        <begin position="512"/>
        <end position="706"/>
    </location>
</feature>
<evidence type="ECO:0000256" key="1">
    <source>
        <dbReference type="SAM" id="SignalP"/>
    </source>
</evidence>
<feature type="domain" description="Dipeptidylpeptidase IV N-terminal" evidence="3">
    <location>
        <begin position="122"/>
        <end position="424"/>
    </location>
</feature>
<reference evidence="5" key="1">
    <citation type="journal article" date="2019" name="Int. J. Syst. Evol. Microbiol.">
        <title>The Global Catalogue of Microorganisms (GCM) 10K type strain sequencing project: providing services to taxonomists for standard genome sequencing and annotation.</title>
        <authorList>
            <consortium name="The Broad Institute Genomics Platform"/>
            <consortium name="The Broad Institute Genome Sequencing Center for Infectious Disease"/>
            <person name="Wu L."/>
            <person name="Ma J."/>
        </authorList>
    </citation>
    <scope>NUCLEOTIDE SEQUENCE [LARGE SCALE GENOMIC DNA]</scope>
    <source>
        <strain evidence="5">JCM 31921</strain>
    </source>
</reference>
<dbReference type="EMBL" id="BAABEZ010000001">
    <property type="protein sequence ID" value="GAA4449279.1"/>
    <property type="molecule type" value="Genomic_DNA"/>
</dbReference>
<organism evidence="4 5">
    <name type="scientific">Rurimicrobium arvi</name>
    <dbReference type="NCBI Taxonomy" id="2049916"/>
    <lineage>
        <taxon>Bacteria</taxon>
        <taxon>Pseudomonadati</taxon>
        <taxon>Bacteroidota</taxon>
        <taxon>Chitinophagia</taxon>
        <taxon>Chitinophagales</taxon>
        <taxon>Chitinophagaceae</taxon>
        <taxon>Rurimicrobium</taxon>
    </lineage>
</organism>